<dbReference type="RefSeq" id="WP_184011570.1">
    <property type="nucleotide sequence ID" value="NZ_JACIJS010000006.1"/>
</dbReference>
<keyword evidence="3" id="KW-1185">Reference proteome</keyword>
<sequence>MAPRLTAILGLVAVIAGPASGQEVPRSAISWIPLERDANAAEAPTGPTVQRSTITSEPLIGTRRDAVGLVPARALGLPPDIWGISSALRISRMLDELNENGVPATRGLLHRLLLVEAIPPRGSGRRAIVLNARIDALMRMGAVDEAEALGQRAGPPDDRLFERLFDIALLTGRADAACKMLAADATLSDDLSTRVFCAARSGQWDTAAMTLGLGEALGAIAPLRADHLRMFLDPDLFEDDTDLDLPEPMTALDFALREAAGQSRPRADLPPAFLYRDIHGRAPVRDRALAAERLSREGDFPYPILFAAYRARTPAASGSVWDRMAHVQTLDAVLGQGEATEDILPALRYAYDALAEVDLTMPLALEYGAALSRLIPPAEGDLTVAKVLMLAAQPAPARDWLPDEAPYPHHVALLIAEGSDAYDTLPPAPALPGDADRLATAALEAFALPMEGQSLDPQEARLEDLLRINRNGEAVLSALDLLGAGVEVDPGDLRAALRTLRGLGLEEDARRIAVQTILLRLP</sequence>
<evidence type="ECO:0000256" key="1">
    <source>
        <dbReference type="SAM" id="SignalP"/>
    </source>
</evidence>
<reference evidence="2 3" key="1">
    <citation type="submission" date="2020-08" db="EMBL/GenBank/DDBJ databases">
        <title>Genomic Encyclopedia of Type Strains, Phase IV (KMG-IV): sequencing the most valuable type-strain genomes for metagenomic binning, comparative biology and taxonomic classification.</title>
        <authorList>
            <person name="Goeker M."/>
        </authorList>
    </citation>
    <scope>NUCLEOTIDE SEQUENCE [LARGE SCALE GENOMIC DNA]</scope>
    <source>
        <strain evidence="2 3">DSM 103377</strain>
    </source>
</reference>
<comment type="caution">
    <text evidence="2">The sequence shown here is derived from an EMBL/GenBank/DDBJ whole genome shotgun (WGS) entry which is preliminary data.</text>
</comment>
<accession>A0A840X0E3</accession>
<dbReference type="EMBL" id="JACIJS010000006">
    <property type="protein sequence ID" value="MBB5516194.1"/>
    <property type="molecule type" value="Genomic_DNA"/>
</dbReference>
<evidence type="ECO:0000313" key="3">
    <source>
        <dbReference type="Proteomes" id="UP000553766"/>
    </source>
</evidence>
<organism evidence="2 3">
    <name type="scientific">Rubricella aquisinus</name>
    <dbReference type="NCBI Taxonomy" id="2028108"/>
    <lineage>
        <taxon>Bacteria</taxon>
        <taxon>Pseudomonadati</taxon>
        <taxon>Pseudomonadota</taxon>
        <taxon>Alphaproteobacteria</taxon>
        <taxon>Rhodobacterales</taxon>
        <taxon>Paracoccaceae</taxon>
        <taxon>Rubricella</taxon>
    </lineage>
</organism>
<protein>
    <submittedName>
        <fullName evidence="2">Uncharacterized protein</fullName>
    </submittedName>
</protein>
<gene>
    <name evidence="2" type="ORF">FHS89_002220</name>
</gene>
<feature type="signal peptide" evidence="1">
    <location>
        <begin position="1"/>
        <end position="21"/>
    </location>
</feature>
<keyword evidence="1" id="KW-0732">Signal</keyword>
<proteinExistence type="predicted"/>
<evidence type="ECO:0000313" key="2">
    <source>
        <dbReference type="EMBL" id="MBB5516194.1"/>
    </source>
</evidence>
<dbReference type="AlphaFoldDB" id="A0A840X0E3"/>
<name>A0A840X0E3_9RHOB</name>
<feature type="chain" id="PRO_5032774256" evidence="1">
    <location>
        <begin position="22"/>
        <end position="522"/>
    </location>
</feature>
<dbReference type="Proteomes" id="UP000553766">
    <property type="component" value="Unassembled WGS sequence"/>
</dbReference>